<evidence type="ECO:0000313" key="2">
    <source>
        <dbReference type="EMBL" id="KAG0521463.1"/>
    </source>
</evidence>
<dbReference type="AlphaFoldDB" id="A0A921QGI6"/>
<protein>
    <submittedName>
        <fullName evidence="2">Uncharacterized protein</fullName>
    </submittedName>
</protein>
<sequence length="149" mass="15382">MEYRRTAGPRLARDRAPLPATSASSGGCVLGHSLGAFRDGVLGQFSGQEETDSGLDLPRGDGGPLVVVGETAGLGGDPLEDVVHERVHDGHGLAGDTGVGVDLFQHFVNVDGVGFLPLTLLLLSPLRFLLGLARLLRGLSGVLGGMVYV</sequence>
<gene>
    <name evidence="2" type="ORF">BDA96_08G162700</name>
</gene>
<evidence type="ECO:0000313" key="3">
    <source>
        <dbReference type="Proteomes" id="UP000807115"/>
    </source>
</evidence>
<comment type="caution">
    <text evidence="2">The sequence shown here is derived from an EMBL/GenBank/DDBJ whole genome shotgun (WGS) entry which is preliminary data.</text>
</comment>
<accession>A0A921QGI6</accession>
<feature type="compositionally biased region" description="Basic and acidic residues" evidence="1">
    <location>
        <begin position="1"/>
        <end position="16"/>
    </location>
</feature>
<organism evidence="2 3">
    <name type="scientific">Sorghum bicolor</name>
    <name type="common">Sorghum</name>
    <name type="synonym">Sorghum vulgare</name>
    <dbReference type="NCBI Taxonomy" id="4558"/>
    <lineage>
        <taxon>Eukaryota</taxon>
        <taxon>Viridiplantae</taxon>
        <taxon>Streptophyta</taxon>
        <taxon>Embryophyta</taxon>
        <taxon>Tracheophyta</taxon>
        <taxon>Spermatophyta</taxon>
        <taxon>Magnoliopsida</taxon>
        <taxon>Liliopsida</taxon>
        <taxon>Poales</taxon>
        <taxon>Poaceae</taxon>
        <taxon>PACMAD clade</taxon>
        <taxon>Panicoideae</taxon>
        <taxon>Andropogonodae</taxon>
        <taxon>Andropogoneae</taxon>
        <taxon>Sorghinae</taxon>
        <taxon>Sorghum</taxon>
    </lineage>
</organism>
<feature type="region of interest" description="Disordered" evidence="1">
    <location>
        <begin position="1"/>
        <end position="24"/>
    </location>
</feature>
<dbReference type="EMBL" id="CM027687">
    <property type="protein sequence ID" value="KAG0521463.1"/>
    <property type="molecule type" value="Genomic_DNA"/>
</dbReference>
<proteinExistence type="predicted"/>
<dbReference type="PROSITE" id="PS51257">
    <property type="entry name" value="PROKAR_LIPOPROTEIN"/>
    <property type="match status" value="1"/>
</dbReference>
<evidence type="ECO:0000256" key="1">
    <source>
        <dbReference type="SAM" id="MobiDB-lite"/>
    </source>
</evidence>
<reference evidence="2" key="2">
    <citation type="submission" date="2020-10" db="EMBL/GenBank/DDBJ databases">
        <authorList>
            <person name="Cooper E.A."/>
            <person name="Brenton Z.W."/>
            <person name="Flinn B.S."/>
            <person name="Jenkins J."/>
            <person name="Shu S."/>
            <person name="Flowers D."/>
            <person name="Luo F."/>
            <person name="Wang Y."/>
            <person name="Xia P."/>
            <person name="Barry K."/>
            <person name="Daum C."/>
            <person name="Lipzen A."/>
            <person name="Yoshinaga Y."/>
            <person name="Schmutz J."/>
            <person name="Saski C."/>
            <person name="Vermerris W."/>
            <person name="Kresovich S."/>
        </authorList>
    </citation>
    <scope>NUCLEOTIDE SEQUENCE</scope>
</reference>
<reference evidence="2" key="1">
    <citation type="journal article" date="2019" name="BMC Genomics">
        <title>A new reference genome for Sorghum bicolor reveals high levels of sequence similarity between sweet and grain genotypes: implications for the genetics of sugar metabolism.</title>
        <authorList>
            <person name="Cooper E.A."/>
            <person name="Brenton Z.W."/>
            <person name="Flinn B.S."/>
            <person name="Jenkins J."/>
            <person name="Shu S."/>
            <person name="Flowers D."/>
            <person name="Luo F."/>
            <person name="Wang Y."/>
            <person name="Xia P."/>
            <person name="Barry K."/>
            <person name="Daum C."/>
            <person name="Lipzen A."/>
            <person name="Yoshinaga Y."/>
            <person name="Schmutz J."/>
            <person name="Saski C."/>
            <person name="Vermerris W."/>
            <person name="Kresovich S."/>
        </authorList>
    </citation>
    <scope>NUCLEOTIDE SEQUENCE</scope>
</reference>
<name>A0A921QGI6_SORBI</name>
<dbReference type="Proteomes" id="UP000807115">
    <property type="component" value="Chromosome 8"/>
</dbReference>